<reference evidence="1 2" key="1">
    <citation type="journal article" date="2022" name="Genome Biol. Evol.">
        <title>The Spruce Budworm Genome: Reconstructing the Evolutionary History of Antifreeze Proteins.</title>
        <authorList>
            <person name="Beliveau C."/>
            <person name="Gagne P."/>
            <person name="Picq S."/>
            <person name="Vernygora O."/>
            <person name="Keeling C.I."/>
            <person name="Pinkney K."/>
            <person name="Doucet D."/>
            <person name="Wen F."/>
            <person name="Johnston J.S."/>
            <person name="Maaroufi H."/>
            <person name="Boyle B."/>
            <person name="Laroche J."/>
            <person name="Dewar K."/>
            <person name="Juretic N."/>
            <person name="Blackburn G."/>
            <person name="Nisole A."/>
            <person name="Brunet B."/>
            <person name="Brandao M."/>
            <person name="Lumley L."/>
            <person name="Duan J."/>
            <person name="Quan G."/>
            <person name="Lucarotti C.J."/>
            <person name="Roe A.D."/>
            <person name="Sperling F.A.H."/>
            <person name="Levesque R.C."/>
            <person name="Cusson M."/>
        </authorList>
    </citation>
    <scope>NUCLEOTIDE SEQUENCE [LARGE SCALE GENOMIC DNA]</scope>
    <source>
        <strain evidence="1">Glfc:IPQL:Cfum</strain>
    </source>
</reference>
<gene>
    <name evidence="1" type="ORF">MSG28_009430</name>
</gene>
<evidence type="ECO:0000313" key="2">
    <source>
        <dbReference type="Proteomes" id="UP001064048"/>
    </source>
</evidence>
<keyword evidence="2" id="KW-1185">Reference proteome</keyword>
<accession>A0ACC0KXZ3</accession>
<comment type="caution">
    <text evidence="1">The sequence shown here is derived from an EMBL/GenBank/DDBJ whole genome shotgun (WGS) entry which is preliminary data.</text>
</comment>
<dbReference type="EMBL" id="CM046115">
    <property type="protein sequence ID" value="KAI8441204.1"/>
    <property type="molecule type" value="Genomic_DNA"/>
</dbReference>
<name>A0ACC0KXZ3_CHOFU</name>
<organism evidence="1 2">
    <name type="scientific">Choristoneura fumiferana</name>
    <name type="common">Spruce budworm moth</name>
    <name type="synonym">Archips fumiferana</name>
    <dbReference type="NCBI Taxonomy" id="7141"/>
    <lineage>
        <taxon>Eukaryota</taxon>
        <taxon>Metazoa</taxon>
        <taxon>Ecdysozoa</taxon>
        <taxon>Arthropoda</taxon>
        <taxon>Hexapoda</taxon>
        <taxon>Insecta</taxon>
        <taxon>Pterygota</taxon>
        <taxon>Neoptera</taxon>
        <taxon>Endopterygota</taxon>
        <taxon>Lepidoptera</taxon>
        <taxon>Glossata</taxon>
        <taxon>Ditrysia</taxon>
        <taxon>Tortricoidea</taxon>
        <taxon>Tortricidae</taxon>
        <taxon>Tortricinae</taxon>
        <taxon>Choristoneura</taxon>
    </lineage>
</organism>
<protein>
    <submittedName>
        <fullName evidence="1">Uncharacterized protein</fullName>
    </submittedName>
</protein>
<proteinExistence type="predicted"/>
<sequence>MSTSLSINLKRPSKIYYEGDIIAGVVVVECAGEVRHEGLSLAAEGAVNLQLSSKSVGIFEAFSNSIKPINLLNISVELAPPGKIPAGVTEIPFEIPLRPRQAVSPGYPGLLETYHGVFVNIMYTLKCGMKRSFLNKPLNASCQFFVQYKHQEAPAPKPVRCEVTPSSLRAGGGGAGGAGGPRGAPRALPCRASSCTPRLTPPFARSTSRSLERYTSIRVDECSVPIKSIELQLVRVETCGCADGYSRDATEIQNIQVGAGDVARAREVPLHMVLPRLFACPTTTTVNFKIAKVGKSLLLHGALLRVLERAYIGHMLRRTQGGEERATLPRAQPKFPNQPIVHPGYQQCSFFGPSVIEPAASTQRPETESVASLAPVDPQPQVNSSLDGGAQTREEVGASRARGANKGAVDTSSFSIEQRVVAAVWVHERHHTHTSMGQIKQQFVERFGRAPPAKNTLLSWERKLFGAGAVHDAPRPGRPARRKLLLGCVRASLAAAPGLSVRARAAALRVPRSTLRALLASDHTVKKAPRKPRPPPAPPAPADGLT</sequence>
<dbReference type="Proteomes" id="UP001064048">
    <property type="component" value="Chromosome 15"/>
</dbReference>
<evidence type="ECO:0000313" key="1">
    <source>
        <dbReference type="EMBL" id="KAI8441204.1"/>
    </source>
</evidence>